<dbReference type="OrthoDB" id="6005967at2759"/>
<name>A0A9W9Z749_9CNID</name>
<evidence type="ECO:0000313" key="2">
    <source>
        <dbReference type="Proteomes" id="UP001163046"/>
    </source>
</evidence>
<sequence length="180" mass="20546">MAIIVSSIQDGSGYHKNKASLEDGLQNGYIEFQDDNVSSYEPDKFVFDNKRCVYDFTRSAKSTIRDDMADYLCDALPGLSKQDIKEVFDCLFNYHTYKDYLENINDKRYESMKMLVFNEGHEYVAHACFNSTSRKTAEKEFTVDAALTCESFTYFKPATNLQSCLEGIGTLHLSDTDDSD</sequence>
<reference evidence="1" key="1">
    <citation type="submission" date="2023-01" db="EMBL/GenBank/DDBJ databases">
        <title>Genome assembly of the deep-sea coral Lophelia pertusa.</title>
        <authorList>
            <person name="Herrera S."/>
            <person name="Cordes E."/>
        </authorList>
    </citation>
    <scope>NUCLEOTIDE SEQUENCE</scope>
    <source>
        <strain evidence="1">USNM1676648</strain>
        <tissue evidence="1">Polyp</tissue>
    </source>
</reference>
<dbReference type="AlphaFoldDB" id="A0A9W9Z749"/>
<keyword evidence="2" id="KW-1185">Reference proteome</keyword>
<dbReference type="Proteomes" id="UP001163046">
    <property type="component" value="Unassembled WGS sequence"/>
</dbReference>
<gene>
    <name evidence="1" type="ORF">OS493_034443</name>
</gene>
<accession>A0A9W9Z749</accession>
<dbReference type="EMBL" id="MU826398">
    <property type="protein sequence ID" value="KAJ7376456.1"/>
    <property type="molecule type" value="Genomic_DNA"/>
</dbReference>
<protein>
    <submittedName>
        <fullName evidence="1">Uncharacterized protein</fullName>
    </submittedName>
</protein>
<comment type="caution">
    <text evidence="1">The sequence shown here is derived from an EMBL/GenBank/DDBJ whole genome shotgun (WGS) entry which is preliminary data.</text>
</comment>
<proteinExistence type="predicted"/>
<evidence type="ECO:0000313" key="1">
    <source>
        <dbReference type="EMBL" id="KAJ7376456.1"/>
    </source>
</evidence>
<organism evidence="1 2">
    <name type="scientific">Desmophyllum pertusum</name>
    <dbReference type="NCBI Taxonomy" id="174260"/>
    <lineage>
        <taxon>Eukaryota</taxon>
        <taxon>Metazoa</taxon>
        <taxon>Cnidaria</taxon>
        <taxon>Anthozoa</taxon>
        <taxon>Hexacorallia</taxon>
        <taxon>Scleractinia</taxon>
        <taxon>Caryophylliina</taxon>
        <taxon>Caryophylliidae</taxon>
        <taxon>Desmophyllum</taxon>
    </lineage>
</organism>